<feature type="region of interest" description="Disordered" evidence="2">
    <location>
        <begin position="1"/>
        <end position="40"/>
    </location>
</feature>
<evidence type="ECO:0000256" key="2">
    <source>
        <dbReference type="SAM" id="MobiDB-lite"/>
    </source>
</evidence>
<gene>
    <name evidence="4" type="ORF">CXF48_09060</name>
</gene>
<accession>A0A3R8PGN2</accession>
<dbReference type="RefSeq" id="WP_125207318.1">
    <property type="nucleotide sequence ID" value="NZ_JAPJOD010000142.1"/>
</dbReference>
<dbReference type="InterPro" id="IPR050902">
    <property type="entry name" value="ABC_Transporter_SBP"/>
</dbReference>
<dbReference type="SUPFAM" id="SSF53807">
    <property type="entry name" value="Helical backbone' metal receptor"/>
    <property type="match status" value="1"/>
</dbReference>
<dbReference type="InterPro" id="IPR002491">
    <property type="entry name" value="ABC_transptr_periplasmic_BD"/>
</dbReference>
<dbReference type="PANTHER" id="PTHR30535:SF4">
    <property type="entry name" value="HEMIN-BINDING PERIPLASMIC PROTEIN HMUT"/>
    <property type="match status" value="1"/>
</dbReference>
<dbReference type="EMBL" id="PQNK01000016">
    <property type="protein sequence ID" value="RRO85843.1"/>
    <property type="molecule type" value="Genomic_DNA"/>
</dbReference>
<dbReference type="Pfam" id="PF01497">
    <property type="entry name" value="Peripla_BP_2"/>
    <property type="match status" value="1"/>
</dbReference>
<evidence type="ECO:0000313" key="5">
    <source>
        <dbReference type="Proteomes" id="UP000276526"/>
    </source>
</evidence>
<comment type="similarity">
    <text evidence="1">Belongs to the bacterial solute-binding protein 8 family.</text>
</comment>
<protein>
    <submittedName>
        <fullName evidence="4">ABC transporter substrate-binding protein</fullName>
    </submittedName>
</protein>
<evidence type="ECO:0000256" key="1">
    <source>
        <dbReference type="ARBA" id="ARBA00008814"/>
    </source>
</evidence>
<name>A0A3R8PGN2_9CORY</name>
<evidence type="ECO:0000259" key="3">
    <source>
        <dbReference type="PROSITE" id="PS50983"/>
    </source>
</evidence>
<proteinExistence type="inferred from homology"/>
<dbReference type="Proteomes" id="UP000276526">
    <property type="component" value="Unassembled WGS sequence"/>
</dbReference>
<organism evidence="4 5">
    <name type="scientific">Corynebacterium bovis</name>
    <dbReference type="NCBI Taxonomy" id="36808"/>
    <lineage>
        <taxon>Bacteria</taxon>
        <taxon>Bacillati</taxon>
        <taxon>Actinomycetota</taxon>
        <taxon>Actinomycetes</taxon>
        <taxon>Mycobacteriales</taxon>
        <taxon>Corynebacteriaceae</taxon>
        <taxon>Corynebacterium</taxon>
    </lineage>
</organism>
<dbReference type="AlphaFoldDB" id="A0A3R8PGN2"/>
<feature type="compositionally biased region" description="Low complexity" evidence="2">
    <location>
        <begin position="18"/>
        <end position="32"/>
    </location>
</feature>
<evidence type="ECO:0000313" key="4">
    <source>
        <dbReference type="EMBL" id="RRO85843.1"/>
    </source>
</evidence>
<feature type="compositionally biased region" description="Polar residues" evidence="2">
    <location>
        <begin position="111"/>
        <end position="121"/>
    </location>
</feature>
<reference evidence="4 5" key="1">
    <citation type="submission" date="2018-01" db="EMBL/GenBank/DDBJ databases">
        <title>Twenty Corynebacterium bovis Genomes.</title>
        <authorList>
            <person name="Gulvik C.A."/>
        </authorList>
    </citation>
    <scope>NUCLEOTIDE SEQUENCE [LARGE SCALE GENOMIC DNA]</scope>
    <source>
        <strain evidence="4 5">F6900</strain>
    </source>
</reference>
<dbReference type="Gene3D" id="3.40.50.1980">
    <property type="entry name" value="Nitrogenase molybdenum iron protein domain"/>
    <property type="match status" value="2"/>
</dbReference>
<comment type="caution">
    <text evidence="4">The sequence shown here is derived from an EMBL/GenBank/DDBJ whole genome shotgun (WGS) entry which is preliminary data.</text>
</comment>
<feature type="domain" description="Fe/B12 periplasmic-binding" evidence="3">
    <location>
        <begin position="140"/>
        <end position="399"/>
    </location>
</feature>
<dbReference type="PROSITE" id="PS50983">
    <property type="entry name" value="FE_B12_PBP"/>
    <property type="match status" value="1"/>
</dbReference>
<dbReference type="PANTHER" id="PTHR30535">
    <property type="entry name" value="VITAMIN B12-BINDING PROTEIN"/>
    <property type="match status" value="1"/>
</dbReference>
<sequence>MTPVSHSASACPPGTGHAPGVSPGTGPAAGPGARDRRGRARRARGVVAALTVAGLLLSACGLNVDNSGNRAEAQETTFDAALAAFTTSTPPDPRSLRGLSTADSVGDVTPVTDSPSPSLPVSLTDADGYDVTVSDVSRILPLDLYGTTSRTVAGLGLRDNIVGRTVSSEEPSLKELPVVTQGGHNINVEAVLNLHPSLVIVDHSIGPREAIDQIRDAGVTVAVINPKHTMDAIGDDIRTIAGVVGLPDVGESLATRAGDELSRASDTVKKIVPADPLRMAFVYARGTGGVFFILGPDSGTTDLFESVGGHDAAADRKIGDMTPATAEALAQLNPEVIVMMSQGLESTGGLDGLLKRPGIAETTAGRTPRIVAIPDSQALSFGPQAGEMVLAFAKALYQG</sequence>
<feature type="region of interest" description="Disordered" evidence="2">
    <location>
        <begin position="86"/>
        <end position="123"/>
    </location>
</feature>